<protein>
    <submittedName>
        <fullName evidence="8">L-idonate 5-dehydrogenase (NAD(P)(+))</fullName>
        <ecNumber evidence="8">1.1.1.264</ecNumber>
    </submittedName>
</protein>
<evidence type="ECO:0000256" key="2">
    <source>
        <dbReference type="ARBA" id="ARBA00008072"/>
    </source>
</evidence>
<dbReference type="InterPro" id="IPR002328">
    <property type="entry name" value="ADH_Zn_CS"/>
</dbReference>
<proteinExistence type="inferred from homology"/>
<dbReference type="InterPro" id="IPR020843">
    <property type="entry name" value="ER"/>
</dbReference>
<dbReference type="InterPro" id="IPR036291">
    <property type="entry name" value="NAD(P)-bd_dom_sf"/>
</dbReference>
<dbReference type="SUPFAM" id="SSF50129">
    <property type="entry name" value="GroES-like"/>
    <property type="match status" value="1"/>
</dbReference>
<dbReference type="GO" id="GO:0050572">
    <property type="term" value="F:L-idonate 5-dehydrogenase [NAD(P)+] activity"/>
    <property type="evidence" value="ECO:0007669"/>
    <property type="project" value="UniProtKB-EC"/>
</dbReference>
<dbReference type="Gene3D" id="3.90.180.10">
    <property type="entry name" value="Medium-chain alcohol dehydrogenases, catalytic domain"/>
    <property type="match status" value="1"/>
</dbReference>
<evidence type="ECO:0000256" key="4">
    <source>
        <dbReference type="ARBA" id="ARBA00022833"/>
    </source>
</evidence>
<dbReference type="InterPro" id="IPR013149">
    <property type="entry name" value="ADH-like_C"/>
</dbReference>
<dbReference type="PANTHER" id="PTHR43161">
    <property type="entry name" value="SORBITOL DEHYDROGENASE"/>
    <property type="match status" value="1"/>
</dbReference>
<organism evidence="8 9">
    <name type="scientific">Palleronia marisminoris</name>
    <dbReference type="NCBI Taxonomy" id="315423"/>
    <lineage>
        <taxon>Bacteria</taxon>
        <taxon>Pseudomonadati</taxon>
        <taxon>Pseudomonadota</taxon>
        <taxon>Alphaproteobacteria</taxon>
        <taxon>Rhodobacterales</taxon>
        <taxon>Roseobacteraceae</taxon>
        <taxon>Palleronia</taxon>
    </lineage>
</organism>
<dbReference type="STRING" id="315423.SAMN04488020_103328"/>
<keyword evidence="5 8" id="KW-0560">Oxidoreductase</keyword>
<comment type="cofactor">
    <cofactor evidence="1 6">
        <name>Zn(2+)</name>
        <dbReference type="ChEBI" id="CHEBI:29105"/>
    </cofactor>
</comment>
<evidence type="ECO:0000313" key="8">
    <source>
        <dbReference type="EMBL" id="SLN37772.1"/>
    </source>
</evidence>
<dbReference type="OrthoDB" id="5295340at2"/>
<evidence type="ECO:0000259" key="7">
    <source>
        <dbReference type="SMART" id="SM00829"/>
    </source>
</evidence>
<keyword evidence="3 6" id="KW-0479">Metal-binding</keyword>
<dbReference type="GO" id="GO:0008270">
    <property type="term" value="F:zinc ion binding"/>
    <property type="evidence" value="ECO:0007669"/>
    <property type="project" value="InterPro"/>
</dbReference>
<dbReference type="InterPro" id="IPR011032">
    <property type="entry name" value="GroES-like_sf"/>
</dbReference>
<dbReference type="Proteomes" id="UP000193870">
    <property type="component" value="Unassembled WGS sequence"/>
</dbReference>
<dbReference type="SMART" id="SM00829">
    <property type="entry name" value="PKS_ER"/>
    <property type="match status" value="1"/>
</dbReference>
<dbReference type="PROSITE" id="PS00059">
    <property type="entry name" value="ADH_ZINC"/>
    <property type="match status" value="1"/>
</dbReference>
<dbReference type="AlphaFoldDB" id="A0A1Y5SDA7"/>
<name>A0A1Y5SDA7_9RHOB</name>
<gene>
    <name evidence="8" type="primary">idnD</name>
    <name evidence="8" type="ORF">PAM7066_01610</name>
</gene>
<evidence type="ECO:0000256" key="6">
    <source>
        <dbReference type="RuleBase" id="RU361277"/>
    </source>
</evidence>
<comment type="similarity">
    <text evidence="2 6">Belongs to the zinc-containing alcohol dehydrogenase family.</text>
</comment>
<dbReference type="Gene3D" id="3.40.50.720">
    <property type="entry name" value="NAD(P)-binding Rossmann-like Domain"/>
    <property type="match status" value="1"/>
</dbReference>
<dbReference type="CDD" id="cd08232">
    <property type="entry name" value="idonate-5-DH"/>
    <property type="match status" value="1"/>
</dbReference>
<dbReference type="RefSeq" id="WP_085853600.1">
    <property type="nucleotide sequence ID" value="NZ_FOPF01000003.1"/>
</dbReference>
<keyword evidence="9" id="KW-1185">Reference proteome</keyword>
<dbReference type="SUPFAM" id="SSF51735">
    <property type="entry name" value="NAD(P)-binding Rossmann-fold domains"/>
    <property type="match status" value="1"/>
</dbReference>
<dbReference type="InterPro" id="IPR013154">
    <property type="entry name" value="ADH-like_N"/>
</dbReference>
<sequence>MSDDIRICRLHAKGDLRIETQAATAPGPGEVAVAIGAGGICGSDLHYWQDGGIGTIRVQEPIILGHEAAGHVVALGEGVTGVAMGDLVAVNPSHPCGSCDFCRQGLPNQCANMRFLGSAMYLPHAQGLFRERVTVGAGQCHRLPGNLTVAEAACAEPLAVCLHAARMAGDLAGKRVLVTGAGPIGALATAVAAAQGAAEVVTTDLQDLPLEVARRMGAHRTVNVAADPSGLDPWKDGKGQFDLVFECSAAAPAIAQAVECLRPRGHLIQVGSAGPTVVPLNLLVGKEITFQGSFRFDREFAEAAEAIGSRRIDVRPAITGSWPVEEAEAAFVAAADRTRSVKVHLHFDRT</sequence>
<reference evidence="8" key="1">
    <citation type="submission" date="2017-03" db="EMBL/GenBank/DDBJ databases">
        <authorList>
            <person name="Afonso C.L."/>
            <person name="Miller P.J."/>
            <person name="Scott M.A."/>
            <person name="Spackman E."/>
            <person name="Goraichik I."/>
            <person name="Dimitrov K.M."/>
            <person name="Suarez D.L."/>
            <person name="Swayne D.E."/>
        </authorList>
    </citation>
    <scope>NUCLEOTIDE SEQUENCE [LARGE SCALE GENOMIC DNA]</scope>
    <source>
        <strain evidence="8">CECT 7066</strain>
    </source>
</reference>
<keyword evidence="4 6" id="KW-0862">Zinc</keyword>
<dbReference type="PANTHER" id="PTHR43161:SF9">
    <property type="entry name" value="SORBITOL DEHYDROGENASE"/>
    <property type="match status" value="1"/>
</dbReference>
<dbReference type="EC" id="1.1.1.264" evidence="8"/>
<evidence type="ECO:0000256" key="1">
    <source>
        <dbReference type="ARBA" id="ARBA00001947"/>
    </source>
</evidence>
<dbReference type="Pfam" id="PF00107">
    <property type="entry name" value="ADH_zinc_N"/>
    <property type="match status" value="1"/>
</dbReference>
<evidence type="ECO:0000256" key="3">
    <source>
        <dbReference type="ARBA" id="ARBA00022723"/>
    </source>
</evidence>
<accession>A0A1Y5SDA7</accession>
<feature type="domain" description="Enoyl reductase (ER)" evidence="7">
    <location>
        <begin position="14"/>
        <end position="345"/>
    </location>
</feature>
<dbReference type="Pfam" id="PF08240">
    <property type="entry name" value="ADH_N"/>
    <property type="match status" value="1"/>
</dbReference>
<evidence type="ECO:0000256" key="5">
    <source>
        <dbReference type="ARBA" id="ARBA00023002"/>
    </source>
</evidence>
<evidence type="ECO:0000313" key="9">
    <source>
        <dbReference type="Proteomes" id="UP000193870"/>
    </source>
</evidence>
<dbReference type="EMBL" id="FWFV01000003">
    <property type="protein sequence ID" value="SLN37772.1"/>
    <property type="molecule type" value="Genomic_DNA"/>
</dbReference>